<dbReference type="CDD" id="cd16922">
    <property type="entry name" value="HATPase_EvgS-ArcB-TorS-like"/>
    <property type="match status" value="1"/>
</dbReference>
<dbReference type="InterPro" id="IPR003594">
    <property type="entry name" value="HATPase_dom"/>
</dbReference>
<gene>
    <name evidence="11" type="primary">pleC</name>
    <name evidence="11" type="ORF">Pan265_14670</name>
</gene>
<keyword evidence="5 11" id="KW-0808">Transferase</keyword>
<dbReference type="KEGG" id="mcad:Pan265_14670"/>
<evidence type="ECO:0000256" key="5">
    <source>
        <dbReference type="ARBA" id="ARBA00022679"/>
    </source>
</evidence>
<dbReference type="InterPro" id="IPR036890">
    <property type="entry name" value="HATPase_C_sf"/>
</dbReference>
<sequence length="547" mass="59689">MLKLKPIRISLANKCQLLFGAAVVLILTAALIVVAMRMQALVEAAPLERARDFATAWLNNHIRLGNALLTIEEGGRGLPPDRDFGLTLIEDFEFERASGLDPFLARTIDRFSTTRKHQTFDIAEDTAGRRFYRYARAVRSSDLVSAQQLATGNGQAQEPIGPPEMILLIQLRDDRVAVEAATNRIYLVGAGTLSGLLAIGVFWFITTRIILSPVRVLRDYAGQVSRGDLNIRSDINTGDEFEELSDVFNQMLESIRDNQGRLSDANKSLDVKLGELAASNVALYEANKVKGEFLANVSHELRTPLNSILGFAEVLSESLSARTGPVDEKRKRYVGNILASSRHLLNLINDLLEVAKIEAGRVEVRIAPVSVDDLTEGLINLMRLQAENRSIALKRRVEPDLPILETDANKLQQILFNFLSNAVKFTPDMGTITLSASLIPEIPHTKPAQVRLSVSDTGPGIAPEDQQKIFEKFTTLDPSVTKEHGGTGLGLTICSELAELLGGSIELDSELGKGATFSLLVPVKAEPVGPIRRPPSGHGSEILAGEL</sequence>
<dbReference type="Pfam" id="PF00512">
    <property type="entry name" value="HisKA"/>
    <property type="match status" value="1"/>
</dbReference>
<keyword evidence="8" id="KW-1133">Transmembrane helix</keyword>
<keyword evidence="6" id="KW-0418">Kinase</keyword>
<dbReference type="InterPro" id="IPR005467">
    <property type="entry name" value="His_kinase_dom"/>
</dbReference>
<name>A0A518BXC6_9BACT</name>
<dbReference type="Pfam" id="PF02518">
    <property type="entry name" value="HATPase_c"/>
    <property type="match status" value="1"/>
</dbReference>
<dbReference type="InterPro" id="IPR003661">
    <property type="entry name" value="HisK_dim/P_dom"/>
</dbReference>
<dbReference type="Gene3D" id="6.10.340.10">
    <property type="match status" value="1"/>
</dbReference>
<comment type="catalytic activity">
    <reaction evidence="1">
        <text>ATP + protein L-histidine = ADP + protein N-phospho-L-histidine.</text>
        <dbReference type="EC" id="2.7.13.3"/>
    </reaction>
</comment>
<dbReference type="PROSITE" id="PS50109">
    <property type="entry name" value="HIS_KIN"/>
    <property type="match status" value="1"/>
</dbReference>
<dbReference type="SMART" id="SM00388">
    <property type="entry name" value="HisKA"/>
    <property type="match status" value="1"/>
</dbReference>
<proteinExistence type="predicted"/>
<dbReference type="PRINTS" id="PR00344">
    <property type="entry name" value="BCTRLSENSOR"/>
</dbReference>
<evidence type="ECO:0000313" key="12">
    <source>
        <dbReference type="Proteomes" id="UP000320386"/>
    </source>
</evidence>
<feature type="transmembrane region" description="Helical" evidence="8">
    <location>
        <begin position="185"/>
        <end position="205"/>
    </location>
</feature>
<dbReference type="SUPFAM" id="SSF158472">
    <property type="entry name" value="HAMP domain-like"/>
    <property type="match status" value="1"/>
</dbReference>
<dbReference type="CDD" id="cd06225">
    <property type="entry name" value="HAMP"/>
    <property type="match status" value="1"/>
</dbReference>
<accession>A0A518BXC6</accession>
<evidence type="ECO:0000256" key="1">
    <source>
        <dbReference type="ARBA" id="ARBA00000085"/>
    </source>
</evidence>
<dbReference type="EMBL" id="CP036280">
    <property type="protein sequence ID" value="QDU71615.1"/>
    <property type="molecule type" value="Genomic_DNA"/>
</dbReference>
<dbReference type="Gene3D" id="1.10.287.130">
    <property type="match status" value="1"/>
</dbReference>
<dbReference type="PANTHER" id="PTHR43711:SF1">
    <property type="entry name" value="HISTIDINE KINASE 1"/>
    <property type="match status" value="1"/>
</dbReference>
<dbReference type="EC" id="2.7.13.3" evidence="3"/>
<evidence type="ECO:0000313" key="11">
    <source>
        <dbReference type="EMBL" id="QDU71615.1"/>
    </source>
</evidence>
<evidence type="ECO:0000256" key="4">
    <source>
        <dbReference type="ARBA" id="ARBA00022553"/>
    </source>
</evidence>
<dbReference type="Proteomes" id="UP000320386">
    <property type="component" value="Chromosome"/>
</dbReference>
<keyword evidence="12" id="KW-1185">Reference proteome</keyword>
<evidence type="ECO:0000256" key="7">
    <source>
        <dbReference type="ARBA" id="ARBA00023012"/>
    </source>
</evidence>
<evidence type="ECO:0000256" key="3">
    <source>
        <dbReference type="ARBA" id="ARBA00012438"/>
    </source>
</evidence>
<evidence type="ECO:0000256" key="2">
    <source>
        <dbReference type="ARBA" id="ARBA00004370"/>
    </source>
</evidence>
<feature type="domain" description="HAMP" evidence="10">
    <location>
        <begin position="208"/>
        <end position="260"/>
    </location>
</feature>
<keyword evidence="4" id="KW-0597">Phosphoprotein</keyword>
<keyword evidence="8" id="KW-0472">Membrane</keyword>
<dbReference type="Pfam" id="PF00672">
    <property type="entry name" value="HAMP"/>
    <property type="match status" value="1"/>
</dbReference>
<dbReference type="RefSeq" id="WP_145445752.1">
    <property type="nucleotide sequence ID" value="NZ_CP036280.1"/>
</dbReference>
<dbReference type="InterPro" id="IPR003660">
    <property type="entry name" value="HAMP_dom"/>
</dbReference>
<evidence type="ECO:0000259" key="9">
    <source>
        <dbReference type="PROSITE" id="PS50109"/>
    </source>
</evidence>
<evidence type="ECO:0000259" key="10">
    <source>
        <dbReference type="PROSITE" id="PS50885"/>
    </source>
</evidence>
<comment type="subcellular location">
    <subcellularLocation>
        <location evidence="2">Membrane</location>
    </subcellularLocation>
</comment>
<dbReference type="SUPFAM" id="SSF47384">
    <property type="entry name" value="Homodimeric domain of signal transducing histidine kinase"/>
    <property type="match status" value="1"/>
</dbReference>
<dbReference type="GO" id="GO:0000155">
    <property type="term" value="F:phosphorelay sensor kinase activity"/>
    <property type="evidence" value="ECO:0007669"/>
    <property type="project" value="InterPro"/>
</dbReference>
<dbReference type="InterPro" id="IPR036097">
    <property type="entry name" value="HisK_dim/P_sf"/>
</dbReference>
<keyword evidence="8" id="KW-0812">Transmembrane</keyword>
<evidence type="ECO:0000256" key="6">
    <source>
        <dbReference type="ARBA" id="ARBA00022777"/>
    </source>
</evidence>
<evidence type="ECO:0000256" key="8">
    <source>
        <dbReference type="SAM" id="Phobius"/>
    </source>
</evidence>
<protein>
    <recommendedName>
        <fullName evidence="3">histidine kinase</fullName>
        <ecNumber evidence="3">2.7.13.3</ecNumber>
    </recommendedName>
</protein>
<dbReference type="CDD" id="cd00082">
    <property type="entry name" value="HisKA"/>
    <property type="match status" value="1"/>
</dbReference>
<dbReference type="PROSITE" id="PS50885">
    <property type="entry name" value="HAMP"/>
    <property type="match status" value="1"/>
</dbReference>
<dbReference type="GO" id="GO:0016020">
    <property type="term" value="C:membrane"/>
    <property type="evidence" value="ECO:0007669"/>
    <property type="project" value="UniProtKB-SubCell"/>
</dbReference>
<dbReference type="PANTHER" id="PTHR43711">
    <property type="entry name" value="TWO-COMPONENT HISTIDINE KINASE"/>
    <property type="match status" value="1"/>
</dbReference>
<dbReference type="InterPro" id="IPR004358">
    <property type="entry name" value="Sig_transdc_His_kin-like_C"/>
</dbReference>
<dbReference type="FunFam" id="1.10.287.130:FF:000001">
    <property type="entry name" value="Two-component sensor histidine kinase"/>
    <property type="match status" value="1"/>
</dbReference>
<dbReference type="InterPro" id="IPR050736">
    <property type="entry name" value="Sensor_HK_Regulatory"/>
</dbReference>
<dbReference type="Gene3D" id="3.30.565.10">
    <property type="entry name" value="Histidine kinase-like ATPase, C-terminal domain"/>
    <property type="match status" value="1"/>
</dbReference>
<feature type="domain" description="Histidine kinase" evidence="9">
    <location>
        <begin position="296"/>
        <end position="525"/>
    </location>
</feature>
<dbReference type="AlphaFoldDB" id="A0A518BXC6"/>
<dbReference type="OrthoDB" id="9813394at2"/>
<dbReference type="FunFam" id="3.30.565.10:FF:000010">
    <property type="entry name" value="Sensor histidine kinase RcsC"/>
    <property type="match status" value="1"/>
</dbReference>
<dbReference type="SUPFAM" id="SSF55874">
    <property type="entry name" value="ATPase domain of HSP90 chaperone/DNA topoisomerase II/histidine kinase"/>
    <property type="match status" value="1"/>
</dbReference>
<dbReference type="SMART" id="SM00304">
    <property type="entry name" value="HAMP"/>
    <property type="match status" value="1"/>
</dbReference>
<reference evidence="11 12" key="1">
    <citation type="submission" date="2019-02" db="EMBL/GenBank/DDBJ databases">
        <title>Deep-cultivation of Planctomycetes and their phenomic and genomic characterization uncovers novel biology.</title>
        <authorList>
            <person name="Wiegand S."/>
            <person name="Jogler M."/>
            <person name="Boedeker C."/>
            <person name="Pinto D."/>
            <person name="Vollmers J."/>
            <person name="Rivas-Marin E."/>
            <person name="Kohn T."/>
            <person name="Peeters S.H."/>
            <person name="Heuer A."/>
            <person name="Rast P."/>
            <person name="Oberbeckmann S."/>
            <person name="Bunk B."/>
            <person name="Jeske O."/>
            <person name="Meyerdierks A."/>
            <person name="Storesund J.E."/>
            <person name="Kallscheuer N."/>
            <person name="Luecker S."/>
            <person name="Lage O.M."/>
            <person name="Pohl T."/>
            <person name="Merkel B.J."/>
            <person name="Hornburger P."/>
            <person name="Mueller R.-W."/>
            <person name="Bruemmer F."/>
            <person name="Labrenz M."/>
            <person name="Spormann A.M."/>
            <person name="Op den Camp H."/>
            <person name="Overmann J."/>
            <person name="Amann R."/>
            <person name="Jetten M.S.M."/>
            <person name="Mascher T."/>
            <person name="Medema M.H."/>
            <person name="Devos D.P."/>
            <person name="Kaster A.-K."/>
            <person name="Ovreas L."/>
            <person name="Rohde M."/>
            <person name="Galperin M.Y."/>
            <person name="Jogler C."/>
        </authorList>
    </citation>
    <scope>NUCLEOTIDE SEQUENCE [LARGE SCALE GENOMIC DNA]</scope>
    <source>
        <strain evidence="11 12">Pan265</strain>
    </source>
</reference>
<dbReference type="SMART" id="SM00387">
    <property type="entry name" value="HATPase_c"/>
    <property type="match status" value="1"/>
</dbReference>
<keyword evidence="7" id="KW-0902">Two-component regulatory system</keyword>
<organism evidence="11 12">
    <name type="scientific">Mucisphaera calidilacus</name>
    <dbReference type="NCBI Taxonomy" id="2527982"/>
    <lineage>
        <taxon>Bacteria</taxon>
        <taxon>Pseudomonadati</taxon>
        <taxon>Planctomycetota</taxon>
        <taxon>Phycisphaerae</taxon>
        <taxon>Phycisphaerales</taxon>
        <taxon>Phycisphaeraceae</taxon>
        <taxon>Mucisphaera</taxon>
    </lineage>
</organism>